<comment type="catalytic activity">
    <reaction evidence="13">
        <text>L-lysyl-[protein] + acetyl-CoA = N(6)-acetyl-L-lysyl-[protein] + CoA + H(+)</text>
        <dbReference type="Rhea" id="RHEA:45948"/>
        <dbReference type="Rhea" id="RHEA-COMP:9752"/>
        <dbReference type="Rhea" id="RHEA-COMP:10731"/>
        <dbReference type="ChEBI" id="CHEBI:15378"/>
        <dbReference type="ChEBI" id="CHEBI:29969"/>
        <dbReference type="ChEBI" id="CHEBI:57287"/>
        <dbReference type="ChEBI" id="CHEBI:57288"/>
        <dbReference type="ChEBI" id="CHEBI:61930"/>
        <dbReference type="EC" id="2.3.1.48"/>
    </reaction>
</comment>
<dbReference type="Pfam" id="PF17772">
    <property type="entry name" value="zf-MYST"/>
    <property type="match status" value="1"/>
</dbReference>
<keyword evidence="7" id="KW-0862">Zinc</keyword>
<feature type="compositionally biased region" description="Basic residues" evidence="14">
    <location>
        <begin position="383"/>
        <end position="395"/>
    </location>
</feature>
<sequence length="804" mass="88868">MSHQRRSLSSVSSASSTSGSSSSSGSSSCVGASKSSSSGASSSSSSSSSSGSSSSSSSSDSDSSPPTPLNKKSEKKTQEKSKKTVKEAPPKLKREKPNSVSKKQQKSDPVDKSKREKPVSEKSTSKEKSKSHEKAKDSSASSANRGRGRPPKPEKSTSSSAEKKKETEPSKKSETTKPRRKQEERSSRKDAGTRSIFSPENSSNSESESASPPPSENRARSKKHTDQGNKNPSKDPVQTITAPPPVSKTNGASVPPAKAKKRTRSSSASQTSSSSSSESSSDSDESELAKNKKQETPKKPTKKVVPKTRASAKVLPAPAPKEKLKKSEPKVEPLAPPPSPSPVKKRNQAPKMRPTARQKTTQSSEDSDVDKDEEEQKYVTPMKRTRSTIVRKSRLIHGSLGRSESDTDDGRRAKAAGSATRKPGSKFFGGNKLLGRAASKKAEEISNHPTEERRCPVPACDSSNHLSGAYSKHALVSACPVFFKLSKDSVMELKRGRERRLKEISEKLLALSRKPGPSTLANTFKEITNHDRREACKTFFDLRNGAKDRLTKERSHMKFAVVAPDAPKDRVLDLNGLTLQDDLEMFMDALAAASEVVEKQMEPYTNCGRLEYIELGKYEMKTWYQSPYPEDKVPQIPKLYMCEFCLEHMNSRTPLSRHMQKCVWRHPPGDEIYRKDKLGIWEVDGSNQTGYCQNLCLLAKLFLDHKTLYFDVEPFLFYILTLIDNEGHHIIDLSQETGIHSSDIVSTLQALGLLKYWKGRHIIVKRQDILDNYMAKLSSRNSSSREIDSKRLIWSPYLVRNKTT</sequence>
<feature type="compositionally biased region" description="Basic and acidic residues" evidence="14">
    <location>
        <begin position="71"/>
        <end position="97"/>
    </location>
</feature>
<organism evidence="16">
    <name type="scientific">Notodromas monacha</name>
    <dbReference type="NCBI Taxonomy" id="399045"/>
    <lineage>
        <taxon>Eukaryota</taxon>
        <taxon>Metazoa</taxon>
        <taxon>Ecdysozoa</taxon>
        <taxon>Arthropoda</taxon>
        <taxon>Crustacea</taxon>
        <taxon>Oligostraca</taxon>
        <taxon>Ostracoda</taxon>
        <taxon>Podocopa</taxon>
        <taxon>Podocopida</taxon>
        <taxon>Cypridocopina</taxon>
        <taxon>Cypridoidea</taxon>
        <taxon>Cyprididae</taxon>
        <taxon>Notodromas</taxon>
    </lineage>
</organism>
<dbReference type="InterPro" id="IPR040706">
    <property type="entry name" value="Zf-MYST"/>
</dbReference>
<dbReference type="PROSITE" id="PS51802">
    <property type="entry name" value="ZF_CCHHC"/>
    <property type="match status" value="1"/>
</dbReference>
<keyword evidence="10" id="KW-0805">Transcription regulation</keyword>
<dbReference type="Pfam" id="PF01853">
    <property type="entry name" value="MOZ_SAS"/>
    <property type="match status" value="1"/>
</dbReference>
<dbReference type="SUPFAM" id="SSF103637">
    <property type="entry name" value="CCHHC domain"/>
    <property type="match status" value="1"/>
</dbReference>
<name>A0A7R9BP29_9CRUS</name>
<accession>A0A7R9BP29</accession>
<dbReference type="PROSITE" id="PS51257">
    <property type="entry name" value="PROKAR_LIPOPROTEIN"/>
    <property type="match status" value="1"/>
</dbReference>
<protein>
    <recommendedName>
        <fullName evidence="3 13">Histone acetyltransferase</fullName>
        <ecNumber evidence="3 13">2.3.1.48</ecNumber>
    </recommendedName>
</protein>
<evidence type="ECO:0000256" key="2">
    <source>
        <dbReference type="ARBA" id="ARBA00010107"/>
    </source>
</evidence>
<keyword evidence="11" id="KW-0804">Transcription</keyword>
<evidence type="ECO:0000256" key="12">
    <source>
        <dbReference type="ARBA" id="ARBA00023242"/>
    </source>
</evidence>
<evidence type="ECO:0000256" key="11">
    <source>
        <dbReference type="ARBA" id="ARBA00023163"/>
    </source>
</evidence>
<evidence type="ECO:0000259" key="15">
    <source>
        <dbReference type="PROSITE" id="PS51726"/>
    </source>
</evidence>
<dbReference type="GO" id="GO:0010484">
    <property type="term" value="F:histone H3 acetyltransferase activity"/>
    <property type="evidence" value="ECO:0007669"/>
    <property type="project" value="TreeGrafter"/>
</dbReference>
<keyword evidence="6" id="KW-0863">Zinc-finger</keyword>
<evidence type="ECO:0000256" key="4">
    <source>
        <dbReference type="ARBA" id="ARBA00022679"/>
    </source>
</evidence>
<feature type="region of interest" description="Disordered" evidence="14">
    <location>
        <begin position="1"/>
        <end position="433"/>
    </location>
</feature>
<keyword evidence="4" id="KW-0808">Transferase</keyword>
<feature type="domain" description="MYST-type HAT" evidence="15">
    <location>
        <begin position="605"/>
        <end position="804"/>
    </location>
</feature>
<comment type="subcellular location">
    <subcellularLocation>
        <location evidence="1 13">Nucleus</location>
    </subcellularLocation>
</comment>
<feature type="compositionally biased region" description="Low complexity" evidence="14">
    <location>
        <begin position="265"/>
        <end position="280"/>
    </location>
</feature>
<feature type="compositionally biased region" description="Basic and acidic residues" evidence="14">
    <location>
        <begin position="320"/>
        <end position="331"/>
    </location>
</feature>
<comment type="similarity">
    <text evidence="2 13">Belongs to the MYST (SAS/MOZ) family.</text>
</comment>
<keyword evidence="5" id="KW-0479">Metal-binding</keyword>
<evidence type="ECO:0000256" key="5">
    <source>
        <dbReference type="ARBA" id="ARBA00022723"/>
    </source>
</evidence>
<dbReference type="PANTHER" id="PTHR10615">
    <property type="entry name" value="HISTONE ACETYLTRANSFERASE"/>
    <property type="match status" value="1"/>
</dbReference>
<dbReference type="GO" id="GO:0006357">
    <property type="term" value="P:regulation of transcription by RNA polymerase II"/>
    <property type="evidence" value="ECO:0007669"/>
    <property type="project" value="TreeGrafter"/>
</dbReference>
<proteinExistence type="inferred from homology"/>
<feature type="compositionally biased region" description="Low complexity" evidence="14">
    <location>
        <begin position="198"/>
        <end position="210"/>
    </location>
</feature>
<gene>
    <name evidence="16" type="ORF">NMOB1V02_LOCUS6618</name>
</gene>
<evidence type="ECO:0000256" key="3">
    <source>
        <dbReference type="ARBA" id="ARBA00013184"/>
    </source>
</evidence>
<dbReference type="EMBL" id="CAJPEX010001410">
    <property type="protein sequence ID" value="CAG0919080.1"/>
    <property type="molecule type" value="Genomic_DNA"/>
</dbReference>
<dbReference type="GO" id="GO:0036409">
    <property type="term" value="C:histone H3-K14 acetyltransferase complex"/>
    <property type="evidence" value="ECO:0007669"/>
    <property type="project" value="TreeGrafter"/>
</dbReference>
<dbReference type="Gene3D" id="3.40.630.30">
    <property type="match status" value="1"/>
</dbReference>
<dbReference type="InterPro" id="IPR002717">
    <property type="entry name" value="HAT_MYST-type"/>
</dbReference>
<evidence type="ECO:0000256" key="6">
    <source>
        <dbReference type="ARBA" id="ARBA00022771"/>
    </source>
</evidence>
<evidence type="ECO:0000256" key="8">
    <source>
        <dbReference type="ARBA" id="ARBA00022853"/>
    </source>
</evidence>
<evidence type="ECO:0000256" key="14">
    <source>
        <dbReference type="SAM" id="MobiDB-lite"/>
    </source>
</evidence>
<evidence type="ECO:0000256" key="9">
    <source>
        <dbReference type="ARBA" id="ARBA00022990"/>
    </source>
</evidence>
<dbReference type="InterPro" id="IPR036060">
    <property type="entry name" value="Znf_C2H2C_sf"/>
</dbReference>
<dbReference type="InterPro" id="IPR002515">
    <property type="entry name" value="Znf_C2H2C"/>
</dbReference>
<feature type="compositionally biased region" description="Basic and acidic residues" evidence="14">
    <location>
        <begin position="105"/>
        <end position="137"/>
    </location>
</feature>
<evidence type="ECO:0000256" key="1">
    <source>
        <dbReference type="ARBA" id="ARBA00004123"/>
    </source>
</evidence>
<dbReference type="InterPro" id="IPR016181">
    <property type="entry name" value="Acyl_CoA_acyltransferase"/>
</dbReference>
<dbReference type="Pfam" id="PF01530">
    <property type="entry name" value="zf-C2HC"/>
    <property type="match status" value="1"/>
</dbReference>
<keyword evidence="17" id="KW-1185">Reference proteome</keyword>
<dbReference type="GO" id="GO:0008270">
    <property type="term" value="F:zinc ion binding"/>
    <property type="evidence" value="ECO:0007669"/>
    <property type="project" value="UniProtKB-KW"/>
</dbReference>
<evidence type="ECO:0000313" key="17">
    <source>
        <dbReference type="Proteomes" id="UP000678499"/>
    </source>
</evidence>
<feature type="compositionally biased region" description="Low complexity" evidence="14">
    <location>
        <begin position="7"/>
        <end position="64"/>
    </location>
</feature>
<dbReference type="Gene3D" id="3.30.60.60">
    <property type="entry name" value="N-acetyl transferase-like"/>
    <property type="match status" value="1"/>
</dbReference>
<evidence type="ECO:0000256" key="7">
    <source>
        <dbReference type="ARBA" id="ARBA00022833"/>
    </source>
</evidence>
<dbReference type="Gene3D" id="4.10.320.30">
    <property type="match status" value="1"/>
</dbReference>
<dbReference type="GO" id="GO:0003712">
    <property type="term" value="F:transcription coregulator activity"/>
    <property type="evidence" value="ECO:0007669"/>
    <property type="project" value="TreeGrafter"/>
</dbReference>
<dbReference type="OrthoDB" id="787137at2759"/>
<dbReference type="Proteomes" id="UP000678499">
    <property type="component" value="Unassembled WGS sequence"/>
</dbReference>
<keyword evidence="8" id="KW-0156">Chromatin regulator</keyword>
<evidence type="ECO:0000313" key="16">
    <source>
        <dbReference type="EMBL" id="CAD7278928.1"/>
    </source>
</evidence>
<dbReference type="PANTHER" id="PTHR10615:SF161">
    <property type="entry name" value="HISTONE ACETYLTRANSFERASE KAT7"/>
    <property type="match status" value="1"/>
</dbReference>
<dbReference type="EC" id="2.3.1.48" evidence="3 13"/>
<feature type="compositionally biased region" description="Basic and acidic residues" evidence="14">
    <location>
        <begin position="151"/>
        <end position="192"/>
    </location>
</feature>
<dbReference type="FunFam" id="3.30.60.60:FF:000001">
    <property type="entry name" value="Histone acetyltransferase"/>
    <property type="match status" value="1"/>
</dbReference>
<feature type="compositionally biased region" description="Acidic residues" evidence="14">
    <location>
        <begin position="365"/>
        <end position="375"/>
    </location>
</feature>
<reference evidence="16" key="1">
    <citation type="submission" date="2020-11" db="EMBL/GenBank/DDBJ databases">
        <authorList>
            <person name="Tran Van P."/>
        </authorList>
    </citation>
    <scope>NUCLEOTIDE SEQUENCE</scope>
</reference>
<keyword evidence="9" id="KW-0007">Acetylation</keyword>
<feature type="compositionally biased region" description="Polar residues" evidence="14">
    <location>
        <begin position="228"/>
        <end position="252"/>
    </location>
</feature>
<feature type="compositionally biased region" description="Basic and acidic residues" evidence="14">
    <location>
        <begin position="403"/>
        <end position="412"/>
    </location>
</feature>
<dbReference type="GO" id="GO:0010485">
    <property type="term" value="F:histone H4 acetyltransferase activity"/>
    <property type="evidence" value="ECO:0007669"/>
    <property type="project" value="TreeGrafter"/>
</dbReference>
<dbReference type="AlphaFoldDB" id="A0A7R9BP29"/>
<dbReference type="GO" id="GO:0003682">
    <property type="term" value="F:chromatin binding"/>
    <property type="evidence" value="ECO:0007669"/>
    <property type="project" value="TreeGrafter"/>
</dbReference>
<dbReference type="SUPFAM" id="SSF55729">
    <property type="entry name" value="Acyl-CoA N-acyltransferases (Nat)"/>
    <property type="match status" value="1"/>
</dbReference>
<dbReference type="InterPro" id="IPR050603">
    <property type="entry name" value="MYST_HAT"/>
</dbReference>
<evidence type="ECO:0000256" key="13">
    <source>
        <dbReference type="RuleBase" id="RU361211"/>
    </source>
</evidence>
<dbReference type="PROSITE" id="PS51726">
    <property type="entry name" value="MYST_HAT"/>
    <property type="match status" value="1"/>
</dbReference>
<keyword evidence="12 13" id="KW-0539">Nucleus</keyword>
<feature type="compositionally biased region" description="Basic and acidic residues" evidence="14">
    <location>
        <begin position="287"/>
        <end position="298"/>
    </location>
</feature>
<dbReference type="EMBL" id="OA883447">
    <property type="protein sequence ID" value="CAD7278928.1"/>
    <property type="molecule type" value="Genomic_DNA"/>
</dbReference>
<evidence type="ECO:0000256" key="10">
    <source>
        <dbReference type="ARBA" id="ARBA00023015"/>
    </source>
</evidence>